<dbReference type="PANTHER" id="PTHR11908">
    <property type="entry name" value="XANTHINE DEHYDROGENASE"/>
    <property type="match status" value="1"/>
</dbReference>
<keyword evidence="1" id="KW-0500">Molybdenum</keyword>
<dbReference type="InterPro" id="IPR046867">
    <property type="entry name" value="AldOxase/xan_DH_MoCoBD2"/>
</dbReference>
<dbReference type="EMBL" id="JAGIYZ010000003">
    <property type="protein sequence ID" value="MBP0463253.1"/>
    <property type="molecule type" value="Genomic_DNA"/>
</dbReference>
<dbReference type="Gene3D" id="3.90.1170.50">
    <property type="entry name" value="Aldehyde oxidase/xanthine dehydrogenase, a/b hammerhead"/>
    <property type="match status" value="1"/>
</dbReference>
<evidence type="ECO:0000256" key="2">
    <source>
        <dbReference type="ARBA" id="ARBA00023002"/>
    </source>
</evidence>
<dbReference type="Pfam" id="PF01315">
    <property type="entry name" value="Ald_Xan_dh_C"/>
    <property type="match status" value="1"/>
</dbReference>
<dbReference type="RefSeq" id="WP_209350644.1">
    <property type="nucleotide sequence ID" value="NZ_JAGIYZ010000003.1"/>
</dbReference>
<evidence type="ECO:0000259" key="3">
    <source>
        <dbReference type="SMART" id="SM01008"/>
    </source>
</evidence>
<name>A0ABS4APH3_9PROT</name>
<dbReference type="InterPro" id="IPR000674">
    <property type="entry name" value="Ald_Oxase/Xan_DH_a/b"/>
</dbReference>
<evidence type="ECO:0000313" key="4">
    <source>
        <dbReference type="EMBL" id="MBP0463253.1"/>
    </source>
</evidence>
<feature type="domain" description="Aldehyde oxidase/xanthine dehydrogenase a/b hammerhead" evidence="3">
    <location>
        <begin position="24"/>
        <end position="144"/>
    </location>
</feature>
<accession>A0ABS4APH3</accession>
<evidence type="ECO:0000256" key="1">
    <source>
        <dbReference type="ARBA" id="ARBA00022505"/>
    </source>
</evidence>
<dbReference type="Gene3D" id="3.30.365.10">
    <property type="entry name" value="Aldehyde oxidase/xanthine dehydrogenase, molybdopterin binding domain"/>
    <property type="match status" value="4"/>
</dbReference>
<proteinExistence type="predicted"/>
<dbReference type="Pfam" id="PF20256">
    <property type="entry name" value="MoCoBD_2"/>
    <property type="match status" value="1"/>
</dbReference>
<dbReference type="SMART" id="SM01008">
    <property type="entry name" value="Ald_Xan_dh_C"/>
    <property type="match status" value="1"/>
</dbReference>
<keyword evidence="5" id="KW-1185">Reference proteome</keyword>
<keyword evidence="2" id="KW-0560">Oxidoreductase</keyword>
<dbReference type="InterPro" id="IPR037165">
    <property type="entry name" value="AldOxase/xan_DH_Mopterin-bd_sf"/>
</dbReference>
<dbReference type="PANTHER" id="PTHR11908:SF132">
    <property type="entry name" value="ALDEHYDE OXIDASE 1-RELATED"/>
    <property type="match status" value="1"/>
</dbReference>
<dbReference type="InterPro" id="IPR016208">
    <property type="entry name" value="Ald_Oxase/xanthine_DH-like"/>
</dbReference>
<dbReference type="SUPFAM" id="SSF54665">
    <property type="entry name" value="CO dehydrogenase molybdoprotein N-domain-like"/>
    <property type="match status" value="1"/>
</dbReference>
<dbReference type="InterPro" id="IPR008274">
    <property type="entry name" value="AldOxase/xan_DH_MoCoBD1"/>
</dbReference>
<gene>
    <name evidence="4" type="ORF">J5Y09_04965</name>
</gene>
<organism evidence="4 5">
    <name type="scientific">Roseomonas nitratireducens</name>
    <dbReference type="NCBI Taxonomy" id="2820810"/>
    <lineage>
        <taxon>Bacteria</taxon>
        <taxon>Pseudomonadati</taxon>
        <taxon>Pseudomonadota</taxon>
        <taxon>Alphaproteobacteria</taxon>
        <taxon>Acetobacterales</taxon>
        <taxon>Roseomonadaceae</taxon>
        <taxon>Roseomonas</taxon>
    </lineage>
</organism>
<dbReference type="Proteomes" id="UP000680815">
    <property type="component" value="Unassembled WGS sequence"/>
</dbReference>
<dbReference type="SUPFAM" id="SSF56003">
    <property type="entry name" value="Molybdenum cofactor-binding domain"/>
    <property type="match status" value="1"/>
</dbReference>
<sequence>MNVVTPFEGIGASVRRKEDFRFLQGRGAYTDDFNRQGQLHAWILRSPHAHARIKGVDTKAAAAMPGVVAVFTGADMARDNIGGLPCGWQIHNKDGSPMAEPPHPVLAVDKVRHVGDPVAVAIAATREQARDAAEAISVDYDVLPAAASMDAALKPGAAPIHDGVAGNLCYDWHIGDKAVVDAAFASAAKVVSLDLVNNRLIPNAMEPRAALGEFDRTTGEYTLTTTSQNPHVIRLLMGANVLHIPESKLRVVAPDVGGGFGSKIYHYAEEAIVTWSAGKLARPVKWTADRSESFMSDAHGRDHVSHAELALDADGKFLGLRVSTLANMGAYLSTFAPCVPTYLYATLLAGVYTTPVIYCEVKAVFTNTVPVDAYRGAGRPEATFLLERLMDVAAQETGIDRVDLRRRNFIPNDAFPYQTPVALQYDSGNYHATLDEALKTADWAGFEARRAESAKRGRLRGIGISTYLEACGIAPSAVVGSLGARAGLYEVGTIRVHPTGSVTVLTGAHSHGQGHETTFAQLVADKLGVPTAQVDIVHGDTAKVPFGMGTYGSRSLAVGGSAMMKAMDKIIAKGKRIAAHLMEASVDDIEFDRGIFRVAGTDKTKALVDISVAAYVPHNYPIEELEPGLEETAFYDPKNFTYPGGCHIAEVEIDPETGKVSMVNFTAVDDVGRVINPMIVEGQVQGGIAQGIGQALLETCVYDASGQLLSGSMMDYTMPRADDLAPVSVATHTTLCTHNPLGVKGCGEVGAIGSPPAVINAVVDALRDYGVRTLDMPATPAKIWQIINGGRRVAAE</sequence>
<dbReference type="Pfam" id="PF02738">
    <property type="entry name" value="MoCoBD_1"/>
    <property type="match status" value="1"/>
</dbReference>
<protein>
    <submittedName>
        <fullName evidence="4">Xanthine dehydrogenase family protein molybdopterin-binding subunit</fullName>
    </submittedName>
</protein>
<dbReference type="InterPro" id="IPR036856">
    <property type="entry name" value="Ald_Oxase/Xan_DH_a/b_sf"/>
</dbReference>
<comment type="caution">
    <text evidence="4">The sequence shown here is derived from an EMBL/GenBank/DDBJ whole genome shotgun (WGS) entry which is preliminary data.</text>
</comment>
<reference evidence="4 5" key="1">
    <citation type="submission" date="2021-03" db="EMBL/GenBank/DDBJ databases">
        <authorList>
            <person name="So Y."/>
        </authorList>
    </citation>
    <scope>NUCLEOTIDE SEQUENCE [LARGE SCALE GENOMIC DNA]</scope>
    <source>
        <strain evidence="4 5">PWR1</strain>
    </source>
</reference>
<evidence type="ECO:0000313" key="5">
    <source>
        <dbReference type="Proteomes" id="UP000680815"/>
    </source>
</evidence>